<feature type="domain" description="Rhodanese" evidence="2">
    <location>
        <begin position="31"/>
        <end position="114"/>
    </location>
</feature>
<evidence type="ECO:0000313" key="5">
    <source>
        <dbReference type="Proteomes" id="UP000239273"/>
    </source>
</evidence>
<dbReference type="Proteomes" id="UP001156660">
    <property type="component" value="Unassembled WGS sequence"/>
</dbReference>
<name>A0A2S7X6A9_9GAMM</name>
<sequence length="116" mass="12522">MKIKAGLCLLLAMASFNSVASERSDKAWELVDHGALLIDVRTPNEFNQGHVKGAANLPLNTVNTAFADIDKNTPIVVYCRSGNRSGKAMSYLQQEGFTQVHNGGGLDEMLSSQPTK</sequence>
<gene>
    <name evidence="4" type="ORF">BTO23_12170</name>
    <name evidence="3" type="ORF">GCM10007855_08690</name>
</gene>
<evidence type="ECO:0000313" key="4">
    <source>
        <dbReference type="EMBL" id="PQJ86884.1"/>
    </source>
</evidence>
<protein>
    <submittedName>
        <fullName evidence="3">Phage-shock protein</fullName>
    </submittedName>
    <submittedName>
        <fullName evidence="4">Sulfurtransferase</fullName>
    </submittedName>
</protein>
<dbReference type="Gene3D" id="3.40.250.10">
    <property type="entry name" value="Rhodanese-like domain"/>
    <property type="match status" value="1"/>
</dbReference>
<dbReference type="PROSITE" id="PS50206">
    <property type="entry name" value="RHODANESE_3"/>
    <property type="match status" value="1"/>
</dbReference>
<evidence type="ECO:0000313" key="3">
    <source>
        <dbReference type="EMBL" id="GLR73995.1"/>
    </source>
</evidence>
<keyword evidence="4" id="KW-0808">Transferase</keyword>
<proteinExistence type="predicted"/>
<reference evidence="4 5" key="2">
    <citation type="submission" date="2016-12" db="EMBL/GenBank/DDBJ databases">
        <title>Diversity of luminous bacteria.</title>
        <authorList>
            <person name="Yoshizawa S."/>
            <person name="Kogure K."/>
        </authorList>
    </citation>
    <scope>NUCLEOTIDE SEQUENCE [LARGE SCALE GENOMIC DNA]</scope>
    <source>
        <strain evidence="4 5">NBRC 105001</strain>
    </source>
</reference>
<dbReference type="InterPro" id="IPR036873">
    <property type="entry name" value="Rhodanese-like_dom_sf"/>
</dbReference>
<dbReference type="RefSeq" id="WP_105063654.1">
    <property type="nucleotide sequence ID" value="NZ_BSOU01000002.1"/>
</dbReference>
<evidence type="ECO:0000256" key="1">
    <source>
        <dbReference type="SAM" id="SignalP"/>
    </source>
</evidence>
<keyword evidence="1" id="KW-0732">Signal</keyword>
<dbReference type="InterPro" id="IPR001763">
    <property type="entry name" value="Rhodanese-like_dom"/>
</dbReference>
<dbReference type="AlphaFoldDB" id="A0A2S7X6A9"/>
<comment type="caution">
    <text evidence="4">The sequence shown here is derived from an EMBL/GenBank/DDBJ whole genome shotgun (WGS) entry which is preliminary data.</text>
</comment>
<dbReference type="EMBL" id="BSOU01000002">
    <property type="protein sequence ID" value="GLR73995.1"/>
    <property type="molecule type" value="Genomic_DNA"/>
</dbReference>
<accession>A0A2S7X6A9</accession>
<dbReference type="SUPFAM" id="SSF52821">
    <property type="entry name" value="Rhodanese/Cell cycle control phosphatase"/>
    <property type="match status" value="1"/>
</dbReference>
<dbReference type="GO" id="GO:0016740">
    <property type="term" value="F:transferase activity"/>
    <property type="evidence" value="ECO:0007669"/>
    <property type="project" value="UniProtKB-KW"/>
</dbReference>
<evidence type="ECO:0000259" key="2">
    <source>
        <dbReference type="PROSITE" id="PS50206"/>
    </source>
</evidence>
<reference evidence="3" key="4">
    <citation type="submission" date="2023-01" db="EMBL/GenBank/DDBJ databases">
        <title>Draft genome sequence of Aliivibrio sifiae strain NBRC 105001.</title>
        <authorList>
            <person name="Sun Q."/>
            <person name="Mori K."/>
        </authorList>
    </citation>
    <scope>NUCLEOTIDE SEQUENCE</scope>
    <source>
        <strain evidence="3">NBRC 105001</strain>
    </source>
</reference>
<reference evidence="6" key="3">
    <citation type="journal article" date="2019" name="Int. J. Syst. Evol. Microbiol.">
        <title>The Global Catalogue of Microorganisms (GCM) 10K type strain sequencing project: providing services to taxonomists for standard genome sequencing and annotation.</title>
        <authorList>
            <consortium name="The Broad Institute Genomics Platform"/>
            <consortium name="The Broad Institute Genome Sequencing Center for Infectious Disease"/>
            <person name="Wu L."/>
            <person name="Ma J."/>
        </authorList>
    </citation>
    <scope>NUCLEOTIDE SEQUENCE [LARGE SCALE GENOMIC DNA]</scope>
    <source>
        <strain evidence="6">NBRC 105001</strain>
    </source>
</reference>
<dbReference type="Pfam" id="PF00581">
    <property type="entry name" value="Rhodanese"/>
    <property type="match status" value="1"/>
</dbReference>
<dbReference type="SMART" id="SM00450">
    <property type="entry name" value="RHOD"/>
    <property type="match status" value="1"/>
</dbReference>
<dbReference type="InterPro" id="IPR050229">
    <property type="entry name" value="GlpE_sulfurtransferase"/>
</dbReference>
<dbReference type="CDD" id="cd00158">
    <property type="entry name" value="RHOD"/>
    <property type="match status" value="1"/>
</dbReference>
<dbReference type="PANTHER" id="PTHR43031">
    <property type="entry name" value="FAD-DEPENDENT OXIDOREDUCTASE"/>
    <property type="match status" value="1"/>
</dbReference>
<feature type="signal peptide" evidence="1">
    <location>
        <begin position="1"/>
        <end position="20"/>
    </location>
</feature>
<reference evidence="3" key="1">
    <citation type="journal article" date="2014" name="Int. J. Syst. Evol. Microbiol.">
        <title>Complete genome of a new Firmicutes species belonging to the dominant human colonic microbiota ('Ruminococcus bicirculans') reveals two chromosomes and a selective capacity to utilize plant glucans.</title>
        <authorList>
            <consortium name="NISC Comparative Sequencing Program"/>
            <person name="Wegmann U."/>
            <person name="Louis P."/>
            <person name="Goesmann A."/>
            <person name="Henrissat B."/>
            <person name="Duncan S.H."/>
            <person name="Flint H.J."/>
        </authorList>
    </citation>
    <scope>NUCLEOTIDE SEQUENCE</scope>
    <source>
        <strain evidence="3">NBRC 105001</strain>
    </source>
</reference>
<dbReference type="OrthoDB" id="9814704at2"/>
<feature type="chain" id="PRO_5015542491" evidence="1">
    <location>
        <begin position="21"/>
        <end position="116"/>
    </location>
</feature>
<dbReference type="EMBL" id="MSCP01000002">
    <property type="protein sequence ID" value="PQJ86884.1"/>
    <property type="molecule type" value="Genomic_DNA"/>
</dbReference>
<dbReference type="Proteomes" id="UP000239273">
    <property type="component" value="Unassembled WGS sequence"/>
</dbReference>
<dbReference type="FunFam" id="3.40.250.10:FF:000049">
    <property type="entry name" value="Phage shock protein E"/>
    <property type="match status" value="1"/>
</dbReference>
<dbReference type="PANTHER" id="PTHR43031:SF1">
    <property type="entry name" value="PYRIDINE NUCLEOTIDE-DISULPHIDE OXIDOREDUCTASE"/>
    <property type="match status" value="1"/>
</dbReference>
<organism evidence="4 5">
    <name type="scientific">Aliivibrio sifiae</name>
    <dbReference type="NCBI Taxonomy" id="566293"/>
    <lineage>
        <taxon>Bacteria</taxon>
        <taxon>Pseudomonadati</taxon>
        <taxon>Pseudomonadota</taxon>
        <taxon>Gammaproteobacteria</taxon>
        <taxon>Vibrionales</taxon>
        <taxon>Vibrionaceae</taxon>
        <taxon>Aliivibrio</taxon>
    </lineage>
</organism>
<keyword evidence="6" id="KW-1185">Reference proteome</keyword>
<evidence type="ECO:0000313" key="6">
    <source>
        <dbReference type="Proteomes" id="UP001156660"/>
    </source>
</evidence>